<comment type="caution">
    <text evidence="1">The sequence shown here is derived from an EMBL/GenBank/DDBJ whole genome shotgun (WGS) entry which is preliminary data.</text>
</comment>
<dbReference type="Proteomes" id="UP001207736">
    <property type="component" value="Unassembled WGS sequence"/>
</dbReference>
<dbReference type="AlphaFoldDB" id="A0AAV5AYN2"/>
<evidence type="ECO:0000313" key="4">
    <source>
        <dbReference type="Proteomes" id="UP001208692"/>
    </source>
</evidence>
<dbReference type="PROSITE" id="PS51257">
    <property type="entry name" value="PROKAR_LIPOPROTEIN"/>
    <property type="match status" value="1"/>
</dbReference>
<proteinExistence type="predicted"/>
<dbReference type="EMBL" id="BQKB01000029">
    <property type="protein sequence ID" value="GJM53220.1"/>
    <property type="molecule type" value="Genomic_DNA"/>
</dbReference>
<dbReference type="EMBL" id="BQKA01000029">
    <property type="protein sequence ID" value="GJM50541.1"/>
    <property type="molecule type" value="Genomic_DNA"/>
</dbReference>
<evidence type="ECO:0000313" key="1">
    <source>
        <dbReference type="EMBL" id="GJM50541.1"/>
    </source>
</evidence>
<accession>A0AAV5AYN2</accession>
<organism evidence="1 3">
    <name type="scientific">Capnocytophaga catalasegens</name>
    <dbReference type="NCBI Taxonomy" id="1004260"/>
    <lineage>
        <taxon>Bacteria</taxon>
        <taxon>Pseudomonadati</taxon>
        <taxon>Bacteroidota</taxon>
        <taxon>Flavobacteriia</taxon>
        <taxon>Flavobacteriales</taxon>
        <taxon>Flavobacteriaceae</taxon>
        <taxon>Capnocytophaga</taxon>
    </lineage>
</organism>
<name>A0AAV5AYN2_9FLAO</name>
<dbReference type="Proteomes" id="UP001208692">
    <property type="component" value="Unassembled WGS sequence"/>
</dbReference>
<protein>
    <recommendedName>
        <fullName evidence="5">Lipoprotein</fullName>
    </recommendedName>
</protein>
<reference evidence="1 4" key="1">
    <citation type="submission" date="2021-11" db="EMBL/GenBank/DDBJ databases">
        <title>Draft genome sequence of Capnocytophaga sp. strain KC07075 isolated from cat oral cavity.</title>
        <authorList>
            <person name="Suzuki M."/>
            <person name="Imaoka K."/>
            <person name="Kimura M."/>
            <person name="Morikawa S."/>
            <person name="Maeda K."/>
        </authorList>
    </citation>
    <scope>NUCLEOTIDE SEQUENCE</scope>
    <source>
        <strain evidence="1">KC07075</strain>
        <strain evidence="2 4">KC07079</strain>
    </source>
</reference>
<evidence type="ECO:0000313" key="2">
    <source>
        <dbReference type="EMBL" id="GJM53220.1"/>
    </source>
</evidence>
<sequence length="204" mass="23966">MKSISIFILISLFTISCQQKRVQLPQVSEVDKTYLTDHSAIYIFFDEETKQAKLNRSNLITSTHWVFHVDKRNSLYQSGLQIDKMQTKKENPMNPHNNPSSRNYFSVAEMTQKQLGFIDFTPTRFRFFQAENQLKTANSIQVFVRKDGFYIDGEKIYLSEFSKNANKSYLWVFDGAISFEDFVRIYQSLLKVEIIPSEIFYTKS</sequence>
<evidence type="ECO:0008006" key="5">
    <source>
        <dbReference type="Google" id="ProtNLM"/>
    </source>
</evidence>
<keyword evidence="4" id="KW-1185">Reference proteome</keyword>
<gene>
    <name evidence="1" type="ORF">RCZ15_15140</name>
    <name evidence="2" type="ORF">RCZ16_15370</name>
</gene>
<evidence type="ECO:0000313" key="3">
    <source>
        <dbReference type="Proteomes" id="UP001207736"/>
    </source>
</evidence>
<dbReference type="RefSeq" id="WP_264847429.1">
    <property type="nucleotide sequence ID" value="NZ_BPMA01000056.1"/>
</dbReference>